<dbReference type="Pfam" id="PF13639">
    <property type="entry name" value="zf-RING_2"/>
    <property type="match status" value="1"/>
</dbReference>
<proteinExistence type="predicted"/>
<evidence type="ECO:0000313" key="7">
    <source>
        <dbReference type="Proteomes" id="UP000695022"/>
    </source>
</evidence>
<dbReference type="RefSeq" id="XP_014663920.1">
    <property type="nucleotide sequence ID" value="XM_014808434.1"/>
</dbReference>
<keyword evidence="1 3" id="KW-0479">Metal-binding</keyword>
<name>A0ABM1DVF0_PRICU</name>
<protein>
    <submittedName>
        <fullName evidence="8 9">E3 ubiquitin-protein ligase RNF103-like isoform X1</fullName>
    </submittedName>
</protein>
<evidence type="ECO:0000256" key="5">
    <source>
        <dbReference type="SAM" id="Phobius"/>
    </source>
</evidence>
<evidence type="ECO:0000256" key="2">
    <source>
        <dbReference type="ARBA" id="ARBA00022833"/>
    </source>
</evidence>
<keyword evidence="2" id="KW-0862">Zinc</keyword>
<dbReference type="InterPro" id="IPR042494">
    <property type="entry name" value="RNF103"/>
</dbReference>
<dbReference type="RefSeq" id="XP_014663921.1">
    <property type="nucleotide sequence ID" value="XM_014808435.1"/>
</dbReference>
<dbReference type="GeneID" id="106806480"/>
<evidence type="ECO:0000313" key="8">
    <source>
        <dbReference type="RefSeq" id="XP_014663920.1"/>
    </source>
</evidence>
<keyword evidence="1 3" id="KW-0863">Zinc-finger</keyword>
<dbReference type="InterPro" id="IPR001841">
    <property type="entry name" value="Znf_RING"/>
</dbReference>
<dbReference type="InterPro" id="IPR013083">
    <property type="entry name" value="Znf_RING/FYVE/PHD"/>
</dbReference>
<dbReference type="CDD" id="cd16473">
    <property type="entry name" value="RING-H2_RNF103"/>
    <property type="match status" value="1"/>
</dbReference>
<feature type="compositionally biased region" description="Polar residues" evidence="4">
    <location>
        <begin position="623"/>
        <end position="638"/>
    </location>
</feature>
<feature type="transmembrane region" description="Helical" evidence="5">
    <location>
        <begin position="368"/>
        <end position="394"/>
    </location>
</feature>
<dbReference type="PANTHER" id="PTHR15302">
    <property type="entry name" value="E3 UBIQUITIN-PROTEIN LIGASE RNF103"/>
    <property type="match status" value="1"/>
</dbReference>
<evidence type="ECO:0000256" key="3">
    <source>
        <dbReference type="PROSITE-ProRule" id="PRU00175"/>
    </source>
</evidence>
<organism evidence="7 9">
    <name type="scientific">Priapulus caudatus</name>
    <name type="common">Priapulid worm</name>
    <dbReference type="NCBI Taxonomy" id="37621"/>
    <lineage>
        <taxon>Eukaryota</taxon>
        <taxon>Metazoa</taxon>
        <taxon>Ecdysozoa</taxon>
        <taxon>Scalidophora</taxon>
        <taxon>Priapulida</taxon>
        <taxon>Priapulimorpha</taxon>
        <taxon>Priapulimorphida</taxon>
        <taxon>Priapulidae</taxon>
        <taxon>Priapulus</taxon>
    </lineage>
</organism>
<feature type="transmembrane region" description="Helical" evidence="5">
    <location>
        <begin position="328"/>
        <end position="348"/>
    </location>
</feature>
<evidence type="ECO:0000259" key="6">
    <source>
        <dbReference type="PROSITE" id="PS50089"/>
    </source>
</evidence>
<evidence type="ECO:0000313" key="9">
    <source>
        <dbReference type="RefSeq" id="XP_014663921.1"/>
    </source>
</evidence>
<accession>A0ABM1DVF0</accession>
<dbReference type="PANTHER" id="PTHR15302:SF0">
    <property type="entry name" value="E3 UBIQUITIN-PROTEIN LIGASE RNF103"/>
    <property type="match status" value="1"/>
</dbReference>
<feature type="region of interest" description="Disordered" evidence="4">
    <location>
        <begin position="623"/>
        <end position="682"/>
    </location>
</feature>
<feature type="transmembrane region" description="Helical" evidence="5">
    <location>
        <begin position="414"/>
        <end position="437"/>
    </location>
</feature>
<gene>
    <name evidence="8 9" type="primary">LOC106806480</name>
</gene>
<reference evidence="8 9" key="1">
    <citation type="submission" date="2025-05" db="UniProtKB">
        <authorList>
            <consortium name="RefSeq"/>
        </authorList>
    </citation>
    <scope>IDENTIFICATION</scope>
</reference>
<keyword evidence="5" id="KW-0472">Membrane</keyword>
<dbReference type="SMART" id="SM00184">
    <property type="entry name" value="RING"/>
    <property type="match status" value="1"/>
</dbReference>
<dbReference type="PROSITE" id="PS50089">
    <property type="entry name" value="ZF_RING_2"/>
    <property type="match status" value="1"/>
</dbReference>
<feature type="compositionally biased region" description="Low complexity" evidence="4">
    <location>
        <begin position="647"/>
        <end position="666"/>
    </location>
</feature>
<feature type="domain" description="RING-type" evidence="6">
    <location>
        <begin position="711"/>
        <end position="753"/>
    </location>
</feature>
<keyword evidence="7" id="KW-1185">Reference proteome</keyword>
<keyword evidence="5" id="KW-0812">Transmembrane</keyword>
<dbReference type="Proteomes" id="UP000695022">
    <property type="component" value="Unplaced"/>
</dbReference>
<evidence type="ECO:0000256" key="4">
    <source>
        <dbReference type="SAM" id="MobiDB-lite"/>
    </source>
</evidence>
<dbReference type="SUPFAM" id="SSF57850">
    <property type="entry name" value="RING/U-box"/>
    <property type="match status" value="1"/>
</dbReference>
<dbReference type="Gene3D" id="3.30.40.10">
    <property type="entry name" value="Zinc/RING finger domain, C3HC4 (zinc finger)"/>
    <property type="match status" value="1"/>
</dbReference>
<keyword evidence="5" id="KW-1133">Transmembrane helix</keyword>
<evidence type="ECO:0000256" key="1">
    <source>
        <dbReference type="ARBA" id="ARBA00022771"/>
    </source>
</evidence>
<sequence>MWLKVCLLLVYLLLLAFLARLLQFTSWLGADILAGQFLDPFALSVKKLKILLEQRGISYKGVLEKHELYDLVQASGDIMEGEVAQRAEYEVAPSSDTSTPSTSFTCGSHFYEEVEDTKDSMWVVQVVGESLPPLVRNSDWALLEQKLSKFGIRTGTFLCDHDIMLCDNKGWFNSRLVLANPHGDQVKTNVTLHSYSRTSNPDTIFTWISSHLSSRVSTISSLEELERDWLQEKGYQLQVILISHLQQPPIFLSALSVKFPGRVRFGAFTPAVGQRLPDNLGVVGAVKLPAYLVVMHDRILRYGSRPSEFLSYDSMYLYLTTFYPEVNGLFLCSVVLVNTLAVLEAFLLRGKVITHLVSSLWKLGKYNIMLIFLWLPLLAVFQLPRMESVCYSALRFLQLLSSSELACFLRGTTYFYATHPLLAAACFVAVGLVGFIVNSAMGHGSTVEEQEWNWTFPDVPYLFRPVSSSVSRPMRTDIDLEEGIALMIERLANPTFWLQPIVPQDYIRCLPCWSYRQSGRESKCPVHCTVQNERIEWSPISNTVACLGTFKEALIKGILPNLSKYVLQRFSIFKWCQPTENSQQVGIARPVAEVGCAGELPISPSGMDNRILTSQMASLSASEAPNTECSGHSQVNGSERNRDRNLCTTGSDTAGDAGTDCGDSSTENSDSESKMAAGDLRSDAKGDCNCGWSDSGPDDAAPAGVLASVECAICLEPYVRACVLCALPCGHGFHQQCIFAWLSRDNHCCPVCRWPAYKSKPKST</sequence>